<organism evidence="1 2">
    <name type="scientific">Vararia minispora EC-137</name>
    <dbReference type="NCBI Taxonomy" id="1314806"/>
    <lineage>
        <taxon>Eukaryota</taxon>
        <taxon>Fungi</taxon>
        <taxon>Dikarya</taxon>
        <taxon>Basidiomycota</taxon>
        <taxon>Agaricomycotina</taxon>
        <taxon>Agaricomycetes</taxon>
        <taxon>Russulales</taxon>
        <taxon>Lachnocladiaceae</taxon>
        <taxon>Vararia</taxon>
    </lineage>
</organism>
<accession>A0ACB8QDK6</accession>
<gene>
    <name evidence="1" type="ORF">K488DRAFT_55582</name>
</gene>
<dbReference type="EMBL" id="MU273655">
    <property type="protein sequence ID" value="KAI0029817.1"/>
    <property type="molecule type" value="Genomic_DNA"/>
</dbReference>
<reference evidence="1" key="2">
    <citation type="journal article" date="2022" name="New Phytol.">
        <title>Evolutionary transition to the ectomycorrhizal habit in the genomes of a hyperdiverse lineage of mushroom-forming fungi.</title>
        <authorList>
            <person name="Looney B."/>
            <person name="Miyauchi S."/>
            <person name="Morin E."/>
            <person name="Drula E."/>
            <person name="Courty P.E."/>
            <person name="Kohler A."/>
            <person name="Kuo A."/>
            <person name="LaButti K."/>
            <person name="Pangilinan J."/>
            <person name="Lipzen A."/>
            <person name="Riley R."/>
            <person name="Andreopoulos W."/>
            <person name="He G."/>
            <person name="Johnson J."/>
            <person name="Nolan M."/>
            <person name="Tritt A."/>
            <person name="Barry K.W."/>
            <person name="Grigoriev I.V."/>
            <person name="Nagy L.G."/>
            <person name="Hibbett D."/>
            <person name="Henrissat B."/>
            <person name="Matheny P.B."/>
            <person name="Labbe J."/>
            <person name="Martin F.M."/>
        </authorList>
    </citation>
    <scope>NUCLEOTIDE SEQUENCE</scope>
    <source>
        <strain evidence="1">EC-137</strain>
    </source>
</reference>
<dbReference type="Proteomes" id="UP000814128">
    <property type="component" value="Unassembled WGS sequence"/>
</dbReference>
<keyword evidence="2" id="KW-1185">Reference proteome</keyword>
<protein>
    <submittedName>
        <fullName evidence="1">Glycosyl hydrolase family 85-domain-containing protein</fullName>
    </submittedName>
</protein>
<comment type="caution">
    <text evidence="1">The sequence shown here is derived from an EMBL/GenBank/DDBJ whole genome shotgun (WGS) entry which is preliminary data.</text>
</comment>
<proteinExistence type="predicted"/>
<evidence type="ECO:0000313" key="2">
    <source>
        <dbReference type="Proteomes" id="UP000814128"/>
    </source>
</evidence>
<reference evidence="1" key="1">
    <citation type="submission" date="2021-02" db="EMBL/GenBank/DDBJ databases">
        <authorList>
            <consortium name="DOE Joint Genome Institute"/>
            <person name="Ahrendt S."/>
            <person name="Looney B.P."/>
            <person name="Miyauchi S."/>
            <person name="Morin E."/>
            <person name="Drula E."/>
            <person name="Courty P.E."/>
            <person name="Chicoki N."/>
            <person name="Fauchery L."/>
            <person name="Kohler A."/>
            <person name="Kuo A."/>
            <person name="Labutti K."/>
            <person name="Pangilinan J."/>
            <person name="Lipzen A."/>
            <person name="Riley R."/>
            <person name="Andreopoulos W."/>
            <person name="He G."/>
            <person name="Johnson J."/>
            <person name="Barry K.W."/>
            <person name="Grigoriev I.V."/>
            <person name="Nagy L."/>
            <person name="Hibbett D."/>
            <person name="Henrissat B."/>
            <person name="Matheny P.B."/>
            <person name="Labbe J."/>
            <person name="Martin F."/>
        </authorList>
    </citation>
    <scope>NUCLEOTIDE SEQUENCE</scope>
    <source>
        <strain evidence="1">EC-137</strain>
    </source>
</reference>
<keyword evidence="1" id="KW-0378">Hydrolase</keyword>
<evidence type="ECO:0000313" key="1">
    <source>
        <dbReference type="EMBL" id="KAI0029817.1"/>
    </source>
</evidence>
<sequence length="739" mass="81770">MPVLGEVGLIDQYFTSLAELDAWAERRCLPHDNIVPYTYRRTIENRTGRLLVCHDFKGGYSETPSSLNYTFNFWTFTDIFIYFSHHRVTMPPPGWTSAAHRHGVKILGTLIFEHQESEFDCLRLFFGRLPSSQTGPAAPNNDANHVPISPHYARVLAELARDRGFDGYLLNFEWNLRADRGTGQAHSLTAWIALLHAELKAKVGPHAEVIWYDSVIFTGQVRWQDRLNTYNLPFFLPSTGFFTNYTWHQSYPALASAYFSSIDRSLLAPSATHITPKTLADVYTGIDVWGRGSHGGGGLGSYRAFEHIEPSTGHSVALFGQGWTWESEQDKPGFSWESWWTFDRLLWLGVHGQTIDVPPVPRRRLEDPECPHGPFRPIADFFARAPAPDPRAVPFCTTFSPGVGFSWFVAGRRVYGPTKDGWTDVDKQCSLGNLLWPRPVLVWEDRETNERLPIAEPAVQFDDAWAGGSTVRVHFDVHGSDAEDAFFRCVLLPVQSLCLSPGRAYNAKIVFKTEPGPGPAADLDVGFVIKPAKPGAGVVSMSPATAADDLPGGWTAQTLRLSVSEPCEVHAGLVVGFATEDATQALSFSLLLGLLAVYPATPDGTTPANPRILWADYAPATRVLSWDVAATYPPLVLPSQIPGPNDPTPLWRLDDSDSWFPRLAYCNIYAQAHGAGVVMDPEKALFVGTTGLEGTACRMTVGEGALPDAETVRFYVQGVTERGEVMGWERCVFVDARVR</sequence>
<name>A0ACB8QDK6_9AGAM</name>